<dbReference type="InterPro" id="IPR019587">
    <property type="entry name" value="Polyketide_cyclase/dehydratase"/>
</dbReference>
<protein>
    <submittedName>
        <fullName evidence="1">SRPBCC family protein</fullName>
    </submittedName>
</protein>
<organism evidence="1 2">
    <name type="scientific">Amycolatopsis acididurans</name>
    <dbReference type="NCBI Taxonomy" id="2724524"/>
    <lineage>
        <taxon>Bacteria</taxon>
        <taxon>Bacillati</taxon>
        <taxon>Actinomycetota</taxon>
        <taxon>Actinomycetes</taxon>
        <taxon>Pseudonocardiales</taxon>
        <taxon>Pseudonocardiaceae</taxon>
        <taxon>Amycolatopsis</taxon>
    </lineage>
</organism>
<reference evidence="1 2" key="1">
    <citation type="submission" date="2020-04" db="EMBL/GenBank/DDBJ databases">
        <title>Novel species.</title>
        <authorList>
            <person name="Teo W.F.A."/>
            <person name="Lipun K."/>
            <person name="Srisuk N."/>
            <person name="Duangmal K."/>
        </authorList>
    </citation>
    <scope>NUCLEOTIDE SEQUENCE [LARGE SCALE GENOMIC DNA]</scope>
    <source>
        <strain evidence="1 2">K13G38</strain>
    </source>
</reference>
<dbReference type="Gene3D" id="3.30.530.20">
    <property type="match status" value="1"/>
</dbReference>
<keyword evidence="2" id="KW-1185">Reference proteome</keyword>
<dbReference type="EMBL" id="JAAXLS010000006">
    <property type="protein sequence ID" value="NKQ53591.1"/>
    <property type="molecule type" value="Genomic_DNA"/>
</dbReference>
<dbReference type="Pfam" id="PF10604">
    <property type="entry name" value="Polyketide_cyc2"/>
    <property type="match status" value="1"/>
</dbReference>
<comment type="caution">
    <text evidence="1">The sequence shown here is derived from an EMBL/GenBank/DDBJ whole genome shotgun (WGS) entry which is preliminary data.</text>
</comment>
<accession>A0ABX1J2J0</accession>
<sequence length="166" mass="18003">MPDRHTYSLYVNSRRPDATASVSVKAAAERVYELVSDPGALAGLASEYSGHRWLGGASRAAVGARFRGTNRRGVRRWSTVSKVTDASAGSCFAFDVSAYGIPVARWQYDIEPGADGCVVTESTWDRRPGWFRSPSSLFTGVWQRAQENQANIEATLARLKAAAEGS</sequence>
<dbReference type="Proteomes" id="UP000715441">
    <property type="component" value="Unassembled WGS sequence"/>
</dbReference>
<dbReference type="InterPro" id="IPR023393">
    <property type="entry name" value="START-like_dom_sf"/>
</dbReference>
<dbReference type="CDD" id="cd07812">
    <property type="entry name" value="SRPBCC"/>
    <property type="match status" value="1"/>
</dbReference>
<evidence type="ECO:0000313" key="1">
    <source>
        <dbReference type="EMBL" id="NKQ53591.1"/>
    </source>
</evidence>
<proteinExistence type="predicted"/>
<name>A0ABX1J2J0_9PSEU</name>
<dbReference type="SUPFAM" id="SSF55961">
    <property type="entry name" value="Bet v1-like"/>
    <property type="match status" value="1"/>
</dbReference>
<evidence type="ECO:0000313" key="2">
    <source>
        <dbReference type="Proteomes" id="UP000715441"/>
    </source>
</evidence>
<gene>
    <name evidence="1" type="ORF">HFP15_11950</name>
</gene>